<sequence>MSYQTGVVNECDLIISGALIVTADEAGTVISGSVAIKDGFIVGLGPDGVVAGRYRADRAIDAAGAVVHPGFIDAHMHISQYTARSALPALERAGKTMGHWKARISTADEVASARLAILDLFRAGYTGFVDPGTVYDPDAVAETASQAGIRAWLTDPYVADLGHELAASYPELFGGGFLERWPRTTDEAKSRVGGQLFRNKEDGLVRGFVGLYGEASDSSELYRHAVEVARSGGVTVQEHLGYRQAGAISKEQRHGRTTVQRLADAELLDEHTSFVHMNRVTAADADLLVHAGASLVWCPYGQMQALSRPGAQPRMPELWRRGLPVGIGSDIARIGNLDVLGTLAVSASTMAGDAARPAEVLQMRCSGAARTVGARDLGELRVGLRADLVIRWPAASQALGADTDLETGVLGARGSVRTVIVNGAVVLDEDQPTRFDAGETVTHARASALRLRESIGLA</sequence>
<dbReference type="PANTHER" id="PTHR43794:SF11">
    <property type="entry name" value="AMIDOHYDROLASE-RELATED DOMAIN-CONTAINING PROTEIN"/>
    <property type="match status" value="1"/>
</dbReference>
<evidence type="ECO:0000313" key="4">
    <source>
        <dbReference type="Proteomes" id="UP000309174"/>
    </source>
</evidence>
<dbReference type="InterPro" id="IPR011059">
    <property type="entry name" value="Metal-dep_hydrolase_composite"/>
</dbReference>
<accession>A0A5C4JJ19</accession>
<keyword evidence="1" id="KW-0378">Hydrolase</keyword>
<evidence type="ECO:0000259" key="2">
    <source>
        <dbReference type="Pfam" id="PF01979"/>
    </source>
</evidence>
<dbReference type="InterPro" id="IPR006680">
    <property type="entry name" value="Amidohydro-rel"/>
</dbReference>
<dbReference type="InterPro" id="IPR050287">
    <property type="entry name" value="MTA/SAH_deaminase"/>
</dbReference>
<dbReference type="Gene3D" id="3.20.20.140">
    <property type="entry name" value="Metal-dependent hydrolases"/>
    <property type="match status" value="1"/>
</dbReference>
<dbReference type="EMBL" id="VCKW01000007">
    <property type="protein sequence ID" value="TMR06927.1"/>
    <property type="molecule type" value="Genomic_DNA"/>
</dbReference>
<comment type="caution">
    <text evidence="3">The sequence shown here is derived from an EMBL/GenBank/DDBJ whole genome shotgun (WGS) entry which is preliminary data.</text>
</comment>
<dbReference type="GO" id="GO:0016810">
    <property type="term" value="F:hydrolase activity, acting on carbon-nitrogen (but not peptide) bonds"/>
    <property type="evidence" value="ECO:0007669"/>
    <property type="project" value="InterPro"/>
</dbReference>
<dbReference type="OrthoDB" id="3189065at2"/>
<name>A0A5C4JJ19_9ACTN</name>
<feature type="domain" description="Amidohydrolase-related" evidence="2">
    <location>
        <begin position="67"/>
        <end position="426"/>
    </location>
</feature>
<protein>
    <recommendedName>
        <fullName evidence="2">Amidohydrolase-related domain-containing protein</fullName>
    </recommendedName>
</protein>
<dbReference type="PANTHER" id="PTHR43794">
    <property type="entry name" value="AMINOHYDROLASE SSNA-RELATED"/>
    <property type="match status" value="1"/>
</dbReference>
<evidence type="ECO:0000313" key="3">
    <source>
        <dbReference type="EMBL" id="TMR06927.1"/>
    </source>
</evidence>
<dbReference type="InterPro" id="IPR032466">
    <property type="entry name" value="Metal_Hydrolase"/>
</dbReference>
<reference evidence="3 4" key="1">
    <citation type="submission" date="2019-05" db="EMBL/GenBank/DDBJ databases">
        <title>Draft genome sequence of Actinomadura sp. 14C53.</title>
        <authorList>
            <person name="Saricaoglu S."/>
            <person name="Isik K."/>
        </authorList>
    </citation>
    <scope>NUCLEOTIDE SEQUENCE [LARGE SCALE GENOMIC DNA]</scope>
    <source>
        <strain evidence="3 4">14C53</strain>
    </source>
</reference>
<keyword evidence="4" id="KW-1185">Reference proteome</keyword>
<dbReference type="SUPFAM" id="SSF51556">
    <property type="entry name" value="Metallo-dependent hydrolases"/>
    <property type="match status" value="1"/>
</dbReference>
<dbReference type="AlphaFoldDB" id="A0A5C4JJ19"/>
<evidence type="ECO:0000256" key="1">
    <source>
        <dbReference type="ARBA" id="ARBA00022801"/>
    </source>
</evidence>
<dbReference type="Pfam" id="PF01979">
    <property type="entry name" value="Amidohydro_1"/>
    <property type="match status" value="1"/>
</dbReference>
<dbReference type="RefSeq" id="WP_138643418.1">
    <property type="nucleotide sequence ID" value="NZ_VCKW01000007.1"/>
</dbReference>
<proteinExistence type="predicted"/>
<dbReference type="SUPFAM" id="SSF51338">
    <property type="entry name" value="Composite domain of metallo-dependent hydrolases"/>
    <property type="match status" value="1"/>
</dbReference>
<organism evidence="3 4">
    <name type="scientific">Actinomadura soli</name>
    <dbReference type="NCBI Taxonomy" id="2508997"/>
    <lineage>
        <taxon>Bacteria</taxon>
        <taxon>Bacillati</taxon>
        <taxon>Actinomycetota</taxon>
        <taxon>Actinomycetes</taxon>
        <taxon>Streptosporangiales</taxon>
        <taxon>Thermomonosporaceae</taxon>
        <taxon>Actinomadura</taxon>
    </lineage>
</organism>
<dbReference type="Proteomes" id="UP000309174">
    <property type="component" value="Unassembled WGS sequence"/>
</dbReference>
<dbReference type="Gene3D" id="2.30.40.10">
    <property type="entry name" value="Urease, subunit C, domain 1"/>
    <property type="match status" value="1"/>
</dbReference>
<gene>
    <name evidence="3" type="ORF">ETD83_02615</name>
</gene>